<name>A0A1I0PUB1_9FIRM</name>
<dbReference type="Gene3D" id="1.10.10.10">
    <property type="entry name" value="Winged helix-like DNA-binding domain superfamily/Winged helix DNA-binding domain"/>
    <property type="match status" value="1"/>
</dbReference>
<dbReference type="GO" id="GO:0003700">
    <property type="term" value="F:DNA-binding transcription factor activity"/>
    <property type="evidence" value="ECO:0007669"/>
    <property type="project" value="InterPro"/>
</dbReference>
<dbReference type="PROSITE" id="PS50995">
    <property type="entry name" value="HTH_MARR_2"/>
    <property type="match status" value="1"/>
</dbReference>
<dbReference type="Pfam" id="PF01047">
    <property type="entry name" value="MarR"/>
    <property type="match status" value="1"/>
</dbReference>
<evidence type="ECO:0000313" key="6">
    <source>
        <dbReference type="Proteomes" id="UP000199701"/>
    </source>
</evidence>
<dbReference type="InterPro" id="IPR036388">
    <property type="entry name" value="WH-like_DNA-bd_sf"/>
</dbReference>
<dbReference type="STRING" id="99656.SAMN05421659_1067"/>
<dbReference type="InterPro" id="IPR000835">
    <property type="entry name" value="HTH_MarR-typ"/>
</dbReference>
<organism evidence="5 6">
    <name type="scientific">[Clostridium] fimetarium</name>
    <dbReference type="NCBI Taxonomy" id="99656"/>
    <lineage>
        <taxon>Bacteria</taxon>
        <taxon>Bacillati</taxon>
        <taxon>Bacillota</taxon>
        <taxon>Clostridia</taxon>
        <taxon>Lachnospirales</taxon>
        <taxon>Lachnospiraceae</taxon>
    </lineage>
</organism>
<sequence length="146" mass="16454">MDHIDNTDTQLNECLFFSSCKLARVLGKTAEEDFKVTGLSPSHAFLLHIVNISDGLGQKQIGEALHMTPSTITRFIEKLENKGLVSRKSEGKNVYIFKTEKGLHLQPEIEKAWAHVHEIYSDILTIEESEQFISTANKIIAKLESK</sequence>
<proteinExistence type="predicted"/>
<dbReference type="PANTHER" id="PTHR42756">
    <property type="entry name" value="TRANSCRIPTIONAL REGULATOR, MARR"/>
    <property type="match status" value="1"/>
</dbReference>
<dbReference type="AlphaFoldDB" id="A0A1I0PUB1"/>
<dbReference type="OrthoDB" id="1551170at2"/>
<dbReference type="PRINTS" id="PR00598">
    <property type="entry name" value="HTHMARR"/>
</dbReference>
<keyword evidence="3" id="KW-0804">Transcription</keyword>
<feature type="domain" description="HTH marR-type" evidence="4">
    <location>
        <begin position="12"/>
        <end position="141"/>
    </location>
</feature>
<evidence type="ECO:0000313" key="5">
    <source>
        <dbReference type="EMBL" id="SEW18061.1"/>
    </source>
</evidence>
<dbReference type="RefSeq" id="WP_092452962.1">
    <property type="nucleotide sequence ID" value="NZ_FOJI01000006.1"/>
</dbReference>
<keyword evidence="6" id="KW-1185">Reference proteome</keyword>
<protein>
    <submittedName>
        <fullName evidence="5">DNA-binding transcriptional regulator, MarR family</fullName>
    </submittedName>
</protein>
<accession>A0A1I0PUB1</accession>
<dbReference type="InterPro" id="IPR036390">
    <property type="entry name" value="WH_DNA-bd_sf"/>
</dbReference>
<dbReference type="Proteomes" id="UP000199701">
    <property type="component" value="Unassembled WGS sequence"/>
</dbReference>
<keyword evidence="1" id="KW-0805">Transcription regulation</keyword>
<dbReference type="EMBL" id="FOJI01000006">
    <property type="protein sequence ID" value="SEW18061.1"/>
    <property type="molecule type" value="Genomic_DNA"/>
</dbReference>
<evidence type="ECO:0000256" key="3">
    <source>
        <dbReference type="ARBA" id="ARBA00023163"/>
    </source>
</evidence>
<evidence type="ECO:0000259" key="4">
    <source>
        <dbReference type="PROSITE" id="PS50995"/>
    </source>
</evidence>
<dbReference type="GO" id="GO:0003677">
    <property type="term" value="F:DNA binding"/>
    <property type="evidence" value="ECO:0007669"/>
    <property type="project" value="UniProtKB-KW"/>
</dbReference>
<dbReference type="SUPFAM" id="SSF46785">
    <property type="entry name" value="Winged helix' DNA-binding domain"/>
    <property type="match status" value="1"/>
</dbReference>
<evidence type="ECO:0000256" key="2">
    <source>
        <dbReference type="ARBA" id="ARBA00023125"/>
    </source>
</evidence>
<reference evidence="5 6" key="1">
    <citation type="submission" date="2016-10" db="EMBL/GenBank/DDBJ databases">
        <authorList>
            <person name="de Groot N.N."/>
        </authorList>
    </citation>
    <scope>NUCLEOTIDE SEQUENCE [LARGE SCALE GENOMIC DNA]</scope>
    <source>
        <strain evidence="5 6">DSM 9179</strain>
    </source>
</reference>
<dbReference type="SMART" id="SM00347">
    <property type="entry name" value="HTH_MARR"/>
    <property type="match status" value="1"/>
</dbReference>
<evidence type="ECO:0000256" key="1">
    <source>
        <dbReference type="ARBA" id="ARBA00023015"/>
    </source>
</evidence>
<keyword evidence="2 5" id="KW-0238">DNA-binding</keyword>
<gene>
    <name evidence="5" type="ORF">SAMN05421659_1067</name>
</gene>
<dbReference type="PANTHER" id="PTHR42756:SF1">
    <property type="entry name" value="TRANSCRIPTIONAL REPRESSOR OF EMRAB OPERON"/>
    <property type="match status" value="1"/>
</dbReference>